<evidence type="ECO:0000313" key="2">
    <source>
        <dbReference type="Proteomes" id="UP000279089"/>
    </source>
</evidence>
<dbReference type="Proteomes" id="UP000279089">
    <property type="component" value="Unassembled WGS sequence"/>
</dbReference>
<comment type="caution">
    <text evidence="1">The sequence shown here is derived from an EMBL/GenBank/DDBJ whole genome shotgun (WGS) entry which is preliminary data.</text>
</comment>
<keyword evidence="2" id="KW-1185">Reference proteome</keyword>
<evidence type="ECO:0000313" key="1">
    <source>
        <dbReference type="EMBL" id="RPD41839.1"/>
    </source>
</evidence>
<dbReference type="EMBL" id="RMBX01000003">
    <property type="protein sequence ID" value="RPD41839.1"/>
    <property type="molecule type" value="Genomic_DNA"/>
</dbReference>
<gene>
    <name evidence="1" type="ORF">EG028_06650</name>
</gene>
<proteinExistence type="predicted"/>
<accession>A0A3N4MQ88</accession>
<protein>
    <submittedName>
        <fullName evidence="1">Uncharacterized protein</fullName>
    </submittedName>
</protein>
<dbReference type="AlphaFoldDB" id="A0A3N4MQ88"/>
<organism evidence="1 2">
    <name type="scientific">Chitinophaga barathri</name>
    <dbReference type="NCBI Taxonomy" id="1647451"/>
    <lineage>
        <taxon>Bacteria</taxon>
        <taxon>Pseudomonadati</taxon>
        <taxon>Bacteroidota</taxon>
        <taxon>Chitinophagia</taxon>
        <taxon>Chitinophagales</taxon>
        <taxon>Chitinophagaceae</taxon>
        <taxon>Chitinophaga</taxon>
    </lineage>
</organism>
<name>A0A3N4MQ88_9BACT</name>
<reference evidence="2" key="1">
    <citation type="submission" date="2018-11" db="EMBL/GenBank/DDBJ databases">
        <title>Chitinophaga lutea sp.nov., isolate from arsenic contaminated soil.</title>
        <authorList>
            <person name="Zong Y."/>
        </authorList>
    </citation>
    <scope>NUCLEOTIDE SEQUENCE [LARGE SCALE GENOMIC DNA]</scope>
    <source>
        <strain evidence="2">YLT18</strain>
    </source>
</reference>
<sequence length="69" mass="8047">MDQFAEVVFCRPFYTNPGRTSGRDFFIPAHPAPLQRFRLLKKRKIILKNFTLFKGFDVFNVTSFICLSG</sequence>